<sequence length="64" mass="6990">MSRLPVWKQAPAEQVTALALVWAFFRVHMARHAPGAGLTKRHAERVPAGKAWVGHRIARQGGPG</sequence>
<gene>
    <name evidence="1" type="ORF">ACFQRF_11965</name>
</gene>
<comment type="caution">
    <text evidence="1">The sequence shown here is derived from an EMBL/GenBank/DDBJ whole genome shotgun (WGS) entry which is preliminary data.</text>
</comment>
<reference evidence="2" key="1">
    <citation type="journal article" date="2019" name="Int. J. Syst. Evol. Microbiol.">
        <title>The Global Catalogue of Microorganisms (GCM) 10K type strain sequencing project: providing services to taxonomists for standard genome sequencing and annotation.</title>
        <authorList>
            <consortium name="The Broad Institute Genomics Platform"/>
            <consortium name="The Broad Institute Genome Sequencing Center for Infectious Disease"/>
            <person name="Wu L."/>
            <person name="Ma J."/>
        </authorList>
    </citation>
    <scope>NUCLEOTIDE SEQUENCE [LARGE SCALE GENOMIC DNA]</scope>
    <source>
        <strain evidence="2">CGMCC 4.7382</strain>
    </source>
</reference>
<dbReference type="EMBL" id="JBHTBH010000005">
    <property type="protein sequence ID" value="MFC7328459.1"/>
    <property type="molecule type" value="Genomic_DNA"/>
</dbReference>
<name>A0ABW2KGZ3_9ACTN</name>
<organism evidence="1 2">
    <name type="scientific">Marinactinospora rubrisoli</name>
    <dbReference type="NCBI Taxonomy" id="2715399"/>
    <lineage>
        <taxon>Bacteria</taxon>
        <taxon>Bacillati</taxon>
        <taxon>Actinomycetota</taxon>
        <taxon>Actinomycetes</taxon>
        <taxon>Streptosporangiales</taxon>
        <taxon>Nocardiopsidaceae</taxon>
        <taxon>Marinactinospora</taxon>
    </lineage>
</organism>
<proteinExistence type="predicted"/>
<evidence type="ECO:0000313" key="1">
    <source>
        <dbReference type="EMBL" id="MFC7328459.1"/>
    </source>
</evidence>
<accession>A0ABW2KGZ3</accession>
<keyword evidence="2" id="KW-1185">Reference proteome</keyword>
<dbReference type="Proteomes" id="UP001596540">
    <property type="component" value="Unassembled WGS sequence"/>
</dbReference>
<dbReference type="RefSeq" id="WP_379871118.1">
    <property type="nucleotide sequence ID" value="NZ_JBHTBH010000005.1"/>
</dbReference>
<evidence type="ECO:0000313" key="2">
    <source>
        <dbReference type="Proteomes" id="UP001596540"/>
    </source>
</evidence>
<protein>
    <submittedName>
        <fullName evidence="1">Uncharacterized protein</fullName>
    </submittedName>
</protein>